<name>A0A0R3THD2_RODNA</name>
<dbReference type="GO" id="GO:0140326">
    <property type="term" value="F:ATPase-coupled intramembrane lipid transporter activity"/>
    <property type="evidence" value="ECO:0007669"/>
    <property type="project" value="TreeGrafter"/>
</dbReference>
<dbReference type="GO" id="GO:0005768">
    <property type="term" value="C:endosome"/>
    <property type="evidence" value="ECO:0007669"/>
    <property type="project" value="TreeGrafter"/>
</dbReference>
<gene>
    <name evidence="3" type="ORF">HNAJ_LOCUS6469</name>
</gene>
<dbReference type="EMBL" id="UZAE01007155">
    <property type="protein sequence ID" value="VDO02329.1"/>
    <property type="molecule type" value="Genomic_DNA"/>
</dbReference>
<protein>
    <submittedName>
        <fullName evidence="5">PhoLip_ATPase_N domain-containing protein</fullName>
    </submittedName>
</protein>
<accession>A0A0R3THD2</accession>
<reference evidence="5" key="1">
    <citation type="submission" date="2017-02" db="UniProtKB">
        <authorList>
            <consortium name="WormBaseParasite"/>
        </authorList>
    </citation>
    <scope>IDENTIFICATION</scope>
</reference>
<dbReference type="GO" id="GO:0005886">
    <property type="term" value="C:plasma membrane"/>
    <property type="evidence" value="ECO:0007669"/>
    <property type="project" value="TreeGrafter"/>
</dbReference>
<organism evidence="5">
    <name type="scientific">Rodentolepis nana</name>
    <name type="common">Dwarf tapeworm</name>
    <name type="synonym">Hymenolepis nana</name>
    <dbReference type="NCBI Taxonomy" id="102285"/>
    <lineage>
        <taxon>Eukaryota</taxon>
        <taxon>Metazoa</taxon>
        <taxon>Spiralia</taxon>
        <taxon>Lophotrochozoa</taxon>
        <taxon>Platyhelminthes</taxon>
        <taxon>Cestoda</taxon>
        <taxon>Eucestoda</taxon>
        <taxon>Cyclophyllidea</taxon>
        <taxon>Hymenolepididae</taxon>
        <taxon>Rodentolepis</taxon>
    </lineage>
</organism>
<dbReference type="GO" id="GO:0006890">
    <property type="term" value="P:retrograde vesicle-mediated transport, Golgi to endoplasmic reticulum"/>
    <property type="evidence" value="ECO:0007669"/>
    <property type="project" value="TreeGrafter"/>
</dbReference>
<feature type="transmembrane region" description="Helical" evidence="1">
    <location>
        <begin position="76"/>
        <end position="102"/>
    </location>
</feature>
<reference evidence="3 4" key="2">
    <citation type="submission" date="2018-11" db="EMBL/GenBank/DDBJ databases">
        <authorList>
            <consortium name="Pathogen Informatics"/>
        </authorList>
    </citation>
    <scope>NUCLEOTIDE SEQUENCE [LARGE SCALE GENOMIC DNA]</scope>
</reference>
<keyword evidence="4" id="KW-1185">Reference proteome</keyword>
<dbReference type="PANTHER" id="PTHR24092:SF5">
    <property type="entry name" value="PHOSPHOLIPID-TRANSPORTING ATPASE"/>
    <property type="match status" value="1"/>
</dbReference>
<evidence type="ECO:0000313" key="4">
    <source>
        <dbReference type="Proteomes" id="UP000278807"/>
    </source>
</evidence>
<dbReference type="GO" id="GO:0005802">
    <property type="term" value="C:trans-Golgi network"/>
    <property type="evidence" value="ECO:0007669"/>
    <property type="project" value="TreeGrafter"/>
</dbReference>
<dbReference type="GO" id="GO:0045332">
    <property type="term" value="P:phospholipid translocation"/>
    <property type="evidence" value="ECO:0007669"/>
    <property type="project" value="TreeGrafter"/>
</dbReference>
<dbReference type="OrthoDB" id="6243710at2759"/>
<feature type="transmembrane region" description="Helical" evidence="1">
    <location>
        <begin position="108"/>
        <end position="126"/>
    </location>
</feature>
<dbReference type="STRING" id="102285.A0A0R3THD2"/>
<dbReference type="InterPro" id="IPR032631">
    <property type="entry name" value="P-type_ATPase_N"/>
</dbReference>
<evidence type="ECO:0000259" key="2">
    <source>
        <dbReference type="Pfam" id="PF16209"/>
    </source>
</evidence>
<feature type="domain" description="P-type ATPase N-terminal" evidence="2">
    <location>
        <begin position="59"/>
        <end position="113"/>
    </location>
</feature>
<evidence type="ECO:0000313" key="5">
    <source>
        <dbReference type="WBParaSite" id="HNAJ_0000647301-mRNA-1"/>
    </source>
</evidence>
<dbReference type="WBParaSite" id="HNAJ_0000647301-mRNA-1">
    <property type="protein sequence ID" value="HNAJ_0000647301-mRNA-1"/>
    <property type="gene ID" value="HNAJ_0000647301"/>
</dbReference>
<dbReference type="SUPFAM" id="SSF81665">
    <property type="entry name" value="Calcium ATPase, transmembrane domain M"/>
    <property type="match status" value="1"/>
</dbReference>
<proteinExistence type="predicted"/>
<dbReference type="Proteomes" id="UP000278807">
    <property type="component" value="Unassembled WGS sequence"/>
</dbReference>
<dbReference type="InterPro" id="IPR023298">
    <property type="entry name" value="ATPase_P-typ_TM_dom_sf"/>
</dbReference>
<keyword evidence="1" id="KW-0472">Membrane</keyword>
<dbReference type="GO" id="GO:0006897">
    <property type="term" value="P:endocytosis"/>
    <property type="evidence" value="ECO:0007669"/>
    <property type="project" value="TreeGrafter"/>
</dbReference>
<evidence type="ECO:0000256" key="1">
    <source>
        <dbReference type="SAM" id="Phobius"/>
    </source>
</evidence>
<sequence>MRPANSHDSLLATGRPRKKCCGICDYSCRNFFKKCCSRCKRKKEYNSRMVCIGRPNRIHNLPPNVIRNNKYNILTFIPLVLFEQFSVFLNLIFLIMACSQFIEPLRVGYIYTYWAPLCFVIFITMLREAVDDIRRWCRDREVNNALYTKIVRKGQMTLTSSKIQSLCTA</sequence>
<evidence type="ECO:0000313" key="3">
    <source>
        <dbReference type="EMBL" id="VDO02329.1"/>
    </source>
</evidence>
<keyword evidence="1" id="KW-1133">Transmembrane helix</keyword>
<keyword evidence="1" id="KW-0812">Transmembrane</keyword>
<dbReference type="Pfam" id="PF16209">
    <property type="entry name" value="PhoLip_ATPase_N"/>
    <property type="match status" value="1"/>
</dbReference>
<dbReference type="PANTHER" id="PTHR24092">
    <property type="entry name" value="PROBABLE PHOSPHOLIPID-TRANSPORTING ATPASE"/>
    <property type="match status" value="1"/>
</dbReference>
<dbReference type="AlphaFoldDB" id="A0A0R3THD2"/>